<feature type="transmembrane region" description="Helical" evidence="1">
    <location>
        <begin position="157"/>
        <end position="178"/>
    </location>
</feature>
<evidence type="ECO:0000256" key="1">
    <source>
        <dbReference type="SAM" id="Phobius"/>
    </source>
</evidence>
<dbReference type="PANTHER" id="PTHR38454:SF1">
    <property type="entry name" value="INTEGRAL MEMBRANE PROTEIN"/>
    <property type="match status" value="1"/>
</dbReference>
<organism evidence="2 3">
    <name type="scientific">Candidatus Curtissbacteria bacterium RIFCSPHIGHO2_02_FULL_42_15</name>
    <dbReference type="NCBI Taxonomy" id="1797716"/>
    <lineage>
        <taxon>Bacteria</taxon>
        <taxon>Candidatus Curtissiibacteriota</taxon>
    </lineage>
</organism>
<accession>A0A1F5GJL5</accession>
<feature type="transmembrane region" description="Helical" evidence="1">
    <location>
        <begin position="242"/>
        <end position="260"/>
    </location>
</feature>
<evidence type="ECO:0000313" key="3">
    <source>
        <dbReference type="Proteomes" id="UP000177124"/>
    </source>
</evidence>
<feature type="transmembrane region" description="Helical" evidence="1">
    <location>
        <begin position="339"/>
        <end position="358"/>
    </location>
</feature>
<dbReference type="InterPro" id="IPR018580">
    <property type="entry name" value="Uncharacterised_YfhO"/>
</dbReference>
<proteinExistence type="predicted"/>
<dbReference type="EMBL" id="MFBF01000006">
    <property type="protein sequence ID" value="OGD92062.1"/>
    <property type="molecule type" value="Genomic_DNA"/>
</dbReference>
<feature type="transmembrane region" description="Helical" evidence="1">
    <location>
        <begin position="82"/>
        <end position="99"/>
    </location>
</feature>
<feature type="transmembrane region" description="Helical" evidence="1">
    <location>
        <begin position="128"/>
        <end position="145"/>
    </location>
</feature>
<evidence type="ECO:0008006" key="4">
    <source>
        <dbReference type="Google" id="ProtNLM"/>
    </source>
</evidence>
<keyword evidence="1" id="KW-0812">Transmembrane</keyword>
<feature type="transmembrane region" description="Helical" evidence="1">
    <location>
        <begin position="20"/>
        <end position="45"/>
    </location>
</feature>
<feature type="transmembrane region" description="Helical" evidence="1">
    <location>
        <begin position="636"/>
        <end position="655"/>
    </location>
</feature>
<dbReference type="STRING" id="1797716.A3D07_03045"/>
<dbReference type="PANTHER" id="PTHR38454">
    <property type="entry name" value="INTEGRAL MEMBRANE PROTEIN-RELATED"/>
    <property type="match status" value="1"/>
</dbReference>
<dbReference type="Pfam" id="PF09586">
    <property type="entry name" value="YfhO"/>
    <property type="match status" value="1"/>
</dbReference>
<feature type="transmembrane region" description="Helical" evidence="1">
    <location>
        <begin position="272"/>
        <end position="290"/>
    </location>
</feature>
<dbReference type="AlphaFoldDB" id="A0A1F5GJL5"/>
<evidence type="ECO:0000313" key="2">
    <source>
        <dbReference type="EMBL" id="OGD92062.1"/>
    </source>
</evidence>
<gene>
    <name evidence="2" type="ORF">A3D07_03045</name>
</gene>
<sequence length="661" mass="74960">MGQGFPLFDEGQVGALYPPNIILFVIFPFWLAFSLGYVFTFLISAFGTYLLARSFKISKVGSTLAALTFSFSPMMVLQIHHYNFIQTLSLFPWILYFINEFFETKKYRYLMFLSLVIAMQVFTGFQQITAYSLTAGFIFFIFKLVHAGKDIAFNVRIFFVFVFFVLLGLAISSVQIAASLRLTQEARRTVTITPQKILSEFSYKPSDVLTIFNPFIQGNPKKGTYPSFQTGGWGIFWENSTYFGLIQLVLILTLCASIAIKSKKGKGKNLIVFLISFGLLGTVLSLGSTAPLHPVFSFPPFSLFRIPSRFLMFTFISASILAGLSLDKIPLKKSMLIRSILIFGLVALATVDIFRVWFNYHLIESKDEVLKPSIFTEKIDKNTRLFSTGIEREWTDIFVKVGWQKDNYAYYNFLKNSLAENSNILSDVSQQKAYAGMKPRRSEIVTSFIDGSFVKKDGSLTISTIGEKLLDVNNVGYLTTTKPLDSSHWELVDRVNFKDHSLYLYKNPKEASRVYIATDYQIATTIGEFRGILEKKDADILKKVVLEEYVDLLNSDQEIRGEVEIALSDNTRVELQAKLNQKSLVVLSDSYYPGWKAYIDGQETEILPANINSRAVIVPAGNHKIEYVYTPTNIKIGLLVSFLSLVLVIGVFKFLKMKNFY</sequence>
<name>A0A1F5GJL5_9BACT</name>
<keyword evidence="1" id="KW-1133">Transmembrane helix</keyword>
<feature type="transmembrane region" description="Helical" evidence="1">
    <location>
        <begin position="106"/>
        <end position="122"/>
    </location>
</feature>
<keyword evidence="1" id="KW-0472">Membrane</keyword>
<protein>
    <recommendedName>
        <fullName evidence="4">Membrane protein 6-pyruvoyl-tetrahydropterin synthase-related domain-containing protein</fullName>
    </recommendedName>
</protein>
<reference evidence="2 3" key="1">
    <citation type="journal article" date="2016" name="Nat. Commun.">
        <title>Thousands of microbial genomes shed light on interconnected biogeochemical processes in an aquifer system.</title>
        <authorList>
            <person name="Anantharaman K."/>
            <person name="Brown C.T."/>
            <person name="Hug L.A."/>
            <person name="Sharon I."/>
            <person name="Castelle C.J."/>
            <person name="Probst A.J."/>
            <person name="Thomas B.C."/>
            <person name="Singh A."/>
            <person name="Wilkins M.J."/>
            <person name="Karaoz U."/>
            <person name="Brodie E.L."/>
            <person name="Williams K.H."/>
            <person name="Hubbard S.S."/>
            <person name="Banfield J.F."/>
        </authorList>
    </citation>
    <scope>NUCLEOTIDE SEQUENCE [LARGE SCALE GENOMIC DNA]</scope>
</reference>
<dbReference type="Proteomes" id="UP000177124">
    <property type="component" value="Unassembled WGS sequence"/>
</dbReference>
<feature type="transmembrane region" description="Helical" evidence="1">
    <location>
        <begin position="310"/>
        <end position="327"/>
    </location>
</feature>
<comment type="caution">
    <text evidence="2">The sequence shown here is derived from an EMBL/GenBank/DDBJ whole genome shotgun (WGS) entry which is preliminary data.</text>
</comment>